<dbReference type="GO" id="GO:0051539">
    <property type="term" value="F:4 iron, 4 sulfur cluster binding"/>
    <property type="evidence" value="ECO:0007669"/>
    <property type="project" value="UniProtKB-KW"/>
</dbReference>
<dbReference type="GO" id="GO:0070475">
    <property type="term" value="P:rRNA base methylation"/>
    <property type="evidence" value="ECO:0007669"/>
    <property type="project" value="TreeGrafter"/>
</dbReference>
<name>A0A381WWM1_9ZZZZ</name>
<dbReference type="InterPro" id="IPR007197">
    <property type="entry name" value="rSAM"/>
</dbReference>
<proteinExistence type="predicted"/>
<evidence type="ECO:0000256" key="5">
    <source>
        <dbReference type="ARBA" id="ARBA00023004"/>
    </source>
</evidence>
<keyword evidence="5" id="KW-0408">Iron</keyword>
<comment type="cofactor">
    <cofactor evidence="1">
        <name>[4Fe-4S] cluster</name>
        <dbReference type="ChEBI" id="CHEBI:49883"/>
    </cofactor>
</comment>
<evidence type="ECO:0000256" key="6">
    <source>
        <dbReference type="ARBA" id="ARBA00023014"/>
    </source>
</evidence>
<accession>A0A381WWM1</accession>
<organism evidence="8">
    <name type="scientific">marine metagenome</name>
    <dbReference type="NCBI Taxonomy" id="408172"/>
    <lineage>
        <taxon>unclassified sequences</taxon>
        <taxon>metagenomes</taxon>
        <taxon>ecological metagenomes</taxon>
    </lineage>
</organism>
<dbReference type="EMBL" id="UINC01012973">
    <property type="protein sequence ID" value="SVA56333.1"/>
    <property type="molecule type" value="Genomic_DNA"/>
</dbReference>
<feature type="non-terminal residue" evidence="8">
    <location>
        <position position="1"/>
    </location>
</feature>
<dbReference type="PANTHER" id="PTHR30544">
    <property type="entry name" value="23S RRNA METHYLTRANSFERASE"/>
    <property type="match status" value="1"/>
</dbReference>
<dbReference type="InterPro" id="IPR058240">
    <property type="entry name" value="rSAM_sf"/>
</dbReference>
<dbReference type="GO" id="GO:0046872">
    <property type="term" value="F:metal ion binding"/>
    <property type="evidence" value="ECO:0007669"/>
    <property type="project" value="UniProtKB-KW"/>
</dbReference>
<feature type="domain" description="Radical SAM core" evidence="7">
    <location>
        <begin position="1"/>
        <end position="186"/>
    </location>
</feature>
<keyword evidence="4" id="KW-0479">Metal-binding</keyword>
<evidence type="ECO:0000256" key="2">
    <source>
        <dbReference type="ARBA" id="ARBA00022485"/>
    </source>
</evidence>
<evidence type="ECO:0000256" key="3">
    <source>
        <dbReference type="ARBA" id="ARBA00022691"/>
    </source>
</evidence>
<protein>
    <recommendedName>
        <fullName evidence="7">Radical SAM core domain-containing protein</fullName>
    </recommendedName>
</protein>
<dbReference type="InterPro" id="IPR013785">
    <property type="entry name" value="Aldolase_TIM"/>
</dbReference>
<evidence type="ECO:0000256" key="4">
    <source>
        <dbReference type="ARBA" id="ARBA00022723"/>
    </source>
</evidence>
<dbReference type="PANTHER" id="PTHR30544:SF5">
    <property type="entry name" value="RADICAL SAM CORE DOMAIN-CONTAINING PROTEIN"/>
    <property type="match status" value="1"/>
</dbReference>
<dbReference type="Gene3D" id="3.20.20.70">
    <property type="entry name" value="Aldolase class I"/>
    <property type="match status" value="1"/>
</dbReference>
<dbReference type="Pfam" id="PF04055">
    <property type="entry name" value="Radical_SAM"/>
    <property type="match status" value="1"/>
</dbReference>
<dbReference type="PROSITE" id="PS51918">
    <property type="entry name" value="RADICAL_SAM"/>
    <property type="match status" value="1"/>
</dbReference>
<evidence type="ECO:0000256" key="1">
    <source>
        <dbReference type="ARBA" id="ARBA00001966"/>
    </source>
</evidence>
<dbReference type="AlphaFoldDB" id="A0A381WWM1"/>
<keyword evidence="6" id="KW-0411">Iron-sulfur</keyword>
<dbReference type="GO" id="GO:0030488">
    <property type="term" value="P:tRNA methylation"/>
    <property type="evidence" value="ECO:0007669"/>
    <property type="project" value="TreeGrafter"/>
</dbReference>
<dbReference type="SUPFAM" id="SSF102114">
    <property type="entry name" value="Radical SAM enzymes"/>
    <property type="match status" value="1"/>
</dbReference>
<dbReference type="GO" id="GO:0003824">
    <property type="term" value="F:catalytic activity"/>
    <property type="evidence" value="ECO:0007669"/>
    <property type="project" value="InterPro"/>
</dbReference>
<sequence length="200" mass="22431">LYLASYSNSKITNIVYMGMGEPLMNYRNVMDSGTLLKTKMGLGTKRITISTAGIASKIRQIADDNYGFKLAISLNASNENTRNKIMPITKKYSVLNIMKAAEYYFNKTKKLITFEYVLLKDVNASISDAQNLMNLLKFFPCKLNVIPYNEIDGDYKRPDIENIESFLSSLESAPFMVTVRWSNGTDINAGCGQLAVKDTI</sequence>
<gene>
    <name evidence="8" type="ORF">METZ01_LOCUS109187</name>
</gene>
<reference evidence="8" key="1">
    <citation type="submission" date="2018-05" db="EMBL/GenBank/DDBJ databases">
        <authorList>
            <person name="Lanie J.A."/>
            <person name="Ng W.-L."/>
            <person name="Kazmierczak K.M."/>
            <person name="Andrzejewski T.M."/>
            <person name="Davidsen T.M."/>
            <person name="Wayne K.J."/>
            <person name="Tettelin H."/>
            <person name="Glass J.I."/>
            <person name="Rusch D."/>
            <person name="Podicherti R."/>
            <person name="Tsui H.-C.T."/>
            <person name="Winkler M.E."/>
        </authorList>
    </citation>
    <scope>NUCLEOTIDE SEQUENCE</scope>
</reference>
<keyword evidence="2" id="KW-0004">4Fe-4S</keyword>
<evidence type="ECO:0000259" key="7">
    <source>
        <dbReference type="PROSITE" id="PS51918"/>
    </source>
</evidence>
<keyword evidence="3" id="KW-0949">S-adenosyl-L-methionine</keyword>
<dbReference type="InterPro" id="IPR040072">
    <property type="entry name" value="Methyltransferase_A"/>
</dbReference>
<evidence type="ECO:0000313" key="8">
    <source>
        <dbReference type="EMBL" id="SVA56333.1"/>
    </source>
</evidence>